<proteinExistence type="predicted"/>
<feature type="region of interest" description="Disordered" evidence="1">
    <location>
        <begin position="133"/>
        <end position="204"/>
    </location>
</feature>
<sequence>MSIFSKIKGSKKAAQQHKEKAVAEENQQKKSEEEVTKVPYKHIPTHAAVDALSGAPSSWKNEDRTKIREHHKRRGQMTISRTHSTLSTISSMNNTTESNSVIPSLPRAISHDSYNPTWNNRMGDISYLTEKLQSRTQQPTKTKSTNHGIDSAIGRSPLSSRGQSEATSPVTSSGNSTKTSSSSSSSSGDDLEIASSVPRRLRPRHSFRPEPVVFEDHDIFTRLHTSTTRKLGEAPIMSKPQNQLPKPAPVIVAPPTSKKTRWTLVGKHDASPITD</sequence>
<keyword evidence="3" id="KW-1185">Reference proteome</keyword>
<comment type="caution">
    <text evidence="2">The sequence shown here is derived from an EMBL/GenBank/DDBJ whole genome shotgun (WGS) entry which is preliminary data.</text>
</comment>
<feature type="compositionally biased region" description="Low complexity" evidence="1">
    <location>
        <begin position="171"/>
        <end position="187"/>
    </location>
</feature>
<reference evidence="2" key="1">
    <citation type="submission" date="2022-11" db="EMBL/GenBank/DDBJ databases">
        <title>Genome Resource of Sclerotinia nivalis Strain SnTB1, a Plant Pathogen Isolated from American Ginseng.</title>
        <authorList>
            <person name="Fan S."/>
        </authorList>
    </citation>
    <scope>NUCLEOTIDE SEQUENCE</scope>
    <source>
        <strain evidence="2">SnTB1</strain>
    </source>
</reference>
<accession>A0A9X0DDL9</accession>
<dbReference type="EMBL" id="JAPEIS010000016">
    <property type="protein sequence ID" value="KAJ8058620.1"/>
    <property type="molecule type" value="Genomic_DNA"/>
</dbReference>
<feature type="compositionally biased region" description="Polar residues" evidence="1">
    <location>
        <begin position="157"/>
        <end position="170"/>
    </location>
</feature>
<gene>
    <name evidence="2" type="ORF">OCU04_012797</name>
</gene>
<feature type="region of interest" description="Disordered" evidence="1">
    <location>
        <begin position="1"/>
        <end position="108"/>
    </location>
</feature>
<name>A0A9X0DDL9_9HELO</name>
<dbReference type="AlphaFoldDB" id="A0A9X0DDL9"/>
<organism evidence="2 3">
    <name type="scientific">Sclerotinia nivalis</name>
    <dbReference type="NCBI Taxonomy" id="352851"/>
    <lineage>
        <taxon>Eukaryota</taxon>
        <taxon>Fungi</taxon>
        <taxon>Dikarya</taxon>
        <taxon>Ascomycota</taxon>
        <taxon>Pezizomycotina</taxon>
        <taxon>Leotiomycetes</taxon>
        <taxon>Helotiales</taxon>
        <taxon>Sclerotiniaceae</taxon>
        <taxon>Sclerotinia</taxon>
    </lineage>
</organism>
<feature type="compositionally biased region" description="Basic and acidic residues" evidence="1">
    <location>
        <begin position="16"/>
        <end position="36"/>
    </location>
</feature>
<dbReference type="Proteomes" id="UP001152300">
    <property type="component" value="Unassembled WGS sequence"/>
</dbReference>
<feature type="compositionally biased region" description="Polar residues" evidence="1">
    <location>
        <begin position="134"/>
        <end position="148"/>
    </location>
</feature>
<feature type="compositionally biased region" description="Polar residues" evidence="1">
    <location>
        <begin position="77"/>
        <end position="102"/>
    </location>
</feature>
<evidence type="ECO:0000313" key="3">
    <source>
        <dbReference type="Proteomes" id="UP001152300"/>
    </source>
</evidence>
<evidence type="ECO:0000256" key="1">
    <source>
        <dbReference type="SAM" id="MobiDB-lite"/>
    </source>
</evidence>
<evidence type="ECO:0000313" key="2">
    <source>
        <dbReference type="EMBL" id="KAJ8058620.1"/>
    </source>
</evidence>
<feature type="region of interest" description="Disordered" evidence="1">
    <location>
        <begin position="232"/>
        <end position="257"/>
    </location>
</feature>
<dbReference type="OrthoDB" id="5225441at2759"/>
<protein>
    <submittedName>
        <fullName evidence="2">Uncharacterized protein</fullName>
    </submittedName>
</protein>